<organism evidence="2 3">
    <name type="scientific">Acanthamoeba castellanii (strain ATCC 30010 / Neff)</name>
    <dbReference type="NCBI Taxonomy" id="1257118"/>
    <lineage>
        <taxon>Eukaryota</taxon>
        <taxon>Amoebozoa</taxon>
        <taxon>Discosea</taxon>
        <taxon>Longamoebia</taxon>
        <taxon>Centramoebida</taxon>
        <taxon>Acanthamoebidae</taxon>
        <taxon>Acanthamoeba</taxon>
    </lineage>
</organism>
<dbReference type="OMA" id="PYRWYEY"/>
<dbReference type="Pfam" id="PF18761">
    <property type="entry name" value="Heliorhodopsin"/>
    <property type="match status" value="1"/>
</dbReference>
<feature type="transmembrane region" description="Helical" evidence="1">
    <location>
        <begin position="62"/>
        <end position="81"/>
    </location>
</feature>
<feature type="transmembrane region" description="Helical" evidence="1">
    <location>
        <begin position="181"/>
        <end position="201"/>
    </location>
</feature>
<feature type="transmembrane region" description="Helical" evidence="1">
    <location>
        <begin position="222"/>
        <end position="246"/>
    </location>
</feature>
<evidence type="ECO:0000256" key="1">
    <source>
        <dbReference type="SAM" id="Phobius"/>
    </source>
</evidence>
<dbReference type="GeneID" id="14918440"/>
<keyword evidence="1" id="KW-0812">Transmembrane</keyword>
<gene>
    <name evidence="2" type="ORF">ACA1_058180</name>
</gene>
<dbReference type="InterPro" id="IPR041113">
    <property type="entry name" value="Heliorhodopsin"/>
</dbReference>
<accession>L8GW71</accession>
<dbReference type="Proteomes" id="UP000011083">
    <property type="component" value="Unassembled WGS sequence"/>
</dbReference>
<feature type="transmembrane region" description="Helical" evidence="1">
    <location>
        <begin position="118"/>
        <end position="138"/>
    </location>
</feature>
<dbReference type="AlphaFoldDB" id="L8GW71"/>
<sequence length="315" mass="36269">MGRCGRWATKVANFFTDEEEGAEASEAVAKVANSIVLMSYGREEDPERDFFTSRTPNWKLRVFNVIVGLIQLITGVIIAGITKKDSRFPWYTDFAKSWQASSPDFYVPDTREVADMPIGYYSALFLWLSAFNHFLTALPGGWQLYKYWLQRNQNHFRWLEYSVSASIMHVMGAQLSGATEIHLLFAIFVLGATTMIFGSMHERANWKYYGYSSKERPRNWQPLISGFVPHLGGWLIILCYFFQAVSRGDPPGFVWAIIFIIFILDNTFAVMLWLQWFEWGIFKKNYVLGEIGFIILSLTSKQLLAWINYGGSQRA</sequence>
<dbReference type="NCBIfam" id="NF038020">
    <property type="entry name" value="HeR"/>
    <property type="match status" value="1"/>
</dbReference>
<name>L8GW71_ACACF</name>
<feature type="transmembrane region" description="Helical" evidence="1">
    <location>
        <begin position="286"/>
        <end position="307"/>
    </location>
</feature>
<dbReference type="OrthoDB" id="2129259at2759"/>
<reference evidence="2 3" key="1">
    <citation type="journal article" date="2013" name="Genome Biol.">
        <title>Genome of Acanthamoeba castellanii highlights extensive lateral gene transfer and early evolution of tyrosine kinase signaling.</title>
        <authorList>
            <person name="Clarke M."/>
            <person name="Lohan A.J."/>
            <person name="Liu B."/>
            <person name="Lagkouvardos I."/>
            <person name="Roy S."/>
            <person name="Zafar N."/>
            <person name="Bertelli C."/>
            <person name="Schilde C."/>
            <person name="Kianianmomeni A."/>
            <person name="Burglin T.R."/>
            <person name="Frech C."/>
            <person name="Turcotte B."/>
            <person name="Kopec K.O."/>
            <person name="Synnott J.M."/>
            <person name="Choo C."/>
            <person name="Paponov I."/>
            <person name="Finkler A."/>
            <person name="Soon Heng Tan C."/>
            <person name="Hutchins A.P."/>
            <person name="Weinmeier T."/>
            <person name="Rattei T."/>
            <person name="Chu J.S."/>
            <person name="Gimenez G."/>
            <person name="Irimia M."/>
            <person name="Rigden D.J."/>
            <person name="Fitzpatrick D.A."/>
            <person name="Lorenzo-Morales J."/>
            <person name="Bateman A."/>
            <person name="Chiu C.H."/>
            <person name="Tang P."/>
            <person name="Hegemann P."/>
            <person name="Fromm H."/>
            <person name="Raoult D."/>
            <person name="Greub G."/>
            <person name="Miranda-Saavedra D."/>
            <person name="Chen N."/>
            <person name="Nash P."/>
            <person name="Ginger M.L."/>
            <person name="Horn M."/>
            <person name="Schaap P."/>
            <person name="Caler L."/>
            <person name="Loftus B."/>
        </authorList>
    </citation>
    <scope>NUCLEOTIDE SEQUENCE [LARGE SCALE GENOMIC DNA]</scope>
    <source>
        <strain evidence="2 3">Neff</strain>
    </source>
</reference>
<evidence type="ECO:0000313" key="3">
    <source>
        <dbReference type="Proteomes" id="UP000011083"/>
    </source>
</evidence>
<keyword evidence="3" id="KW-1185">Reference proteome</keyword>
<dbReference type="KEGG" id="acan:ACA1_058180"/>
<dbReference type="EMBL" id="KB007974">
    <property type="protein sequence ID" value="ELR17162.1"/>
    <property type="molecule type" value="Genomic_DNA"/>
</dbReference>
<feature type="transmembrane region" description="Helical" evidence="1">
    <location>
        <begin position="252"/>
        <end position="274"/>
    </location>
</feature>
<dbReference type="RefSeq" id="XP_004339175.1">
    <property type="nucleotide sequence ID" value="XM_004339127.1"/>
</dbReference>
<keyword evidence="1" id="KW-0472">Membrane</keyword>
<dbReference type="VEuPathDB" id="AmoebaDB:ACA1_058180"/>
<proteinExistence type="predicted"/>
<evidence type="ECO:0000313" key="2">
    <source>
        <dbReference type="EMBL" id="ELR17162.1"/>
    </source>
</evidence>
<protein>
    <submittedName>
        <fullName evidence="2">Integral membrane protein</fullName>
    </submittedName>
</protein>
<keyword evidence="1" id="KW-1133">Transmembrane helix</keyword>